<dbReference type="InterPro" id="IPR001155">
    <property type="entry name" value="OxRdtase_FMN_N"/>
</dbReference>
<feature type="domain" description="NADH:flavin oxidoreductase/NADH oxidase N-terminal" evidence="3">
    <location>
        <begin position="10"/>
        <end position="354"/>
    </location>
</feature>
<name>A0ABV7RB66_9RHOB</name>
<dbReference type="Pfam" id="PF00724">
    <property type="entry name" value="Oxidored_FMN"/>
    <property type="match status" value="1"/>
</dbReference>
<keyword evidence="5" id="KW-1185">Reference proteome</keyword>
<dbReference type="InterPro" id="IPR051799">
    <property type="entry name" value="NADH_flavin_oxidoreductase"/>
</dbReference>
<dbReference type="CDD" id="cd04733">
    <property type="entry name" value="OYE_like_2_FMN"/>
    <property type="match status" value="1"/>
</dbReference>
<dbReference type="Proteomes" id="UP001595721">
    <property type="component" value="Unassembled WGS sequence"/>
</dbReference>
<keyword evidence="2" id="KW-0560">Oxidoreductase</keyword>
<comment type="caution">
    <text evidence="4">The sequence shown here is derived from an EMBL/GenBank/DDBJ whole genome shotgun (WGS) entry which is preliminary data.</text>
</comment>
<evidence type="ECO:0000256" key="1">
    <source>
        <dbReference type="ARBA" id="ARBA00022630"/>
    </source>
</evidence>
<accession>A0ABV7RB66</accession>
<organism evidence="4 5">
    <name type="scientific">Paracoccus mangrovi</name>
    <dbReference type="NCBI Taxonomy" id="1715645"/>
    <lineage>
        <taxon>Bacteria</taxon>
        <taxon>Pseudomonadati</taxon>
        <taxon>Pseudomonadota</taxon>
        <taxon>Alphaproteobacteria</taxon>
        <taxon>Rhodobacterales</taxon>
        <taxon>Paracoccaceae</taxon>
        <taxon>Paracoccus</taxon>
    </lineage>
</organism>
<evidence type="ECO:0000259" key="3">
    <source>
        <dbReference type="Pfam" id="PF00724"/>
    </source>
</evidence>
<dbReference type="RefSeq" id="WP_377746083.1">
    <property type="nucleotide sequence ID" value="NZ_JBHRXJ010000016.1"/>
</dbReference>
<keyword evidence="1" id="KW-0285">Flavoprotein</keyword>
<gene>
    <name evidence="4" type="ORF">ACFOMH_17355</name>
</gene>
<evidence type="ECO:0000313" key="5">
    <source>
        <dbReference type="Proteomes" id="UP001595721"/>
    </source>
</evidence>
<dbReference type="InterPro" id="IPR013785">
    <property type="entry name" value="Aldolase_TIM"/>
</dbReference>
<dbReference type="PANTHER" id="PTHR43656">
    <property type="entry name" value="BINDING OXIDOREDUCTASE, PUTATIVE (AFU_ORTHOLOGUE AFUA_2G08260)-RELATED"/>
    <property type="match status" value="1"/>
</dbReference>
<evidence type="ECO:0000256" key="2">
    <source>
        <dbReference type="ARBA" id="ARBA00023002"/>
    </source>
</evidence>
<proteinExistence type="predicted"/>
<evidence type="ECO:0000313" key="4">
    <source>
        <dbReference type="EMBL" id="MFC3529945.1"/>
    </source>
</evidence>
<dbReference type="EMBL" id="JBHRXJ010000016">
    <property type="protein sequence ID" value="MFC3529945.1"/>
    <property type="molecule type" value="Genomic_DNA"/>
</dbReference>
<reference evidence="5" key="1">
    <citation type="journal article" date="2019" name="Int. J. Syst. Evol. Microbiol.">
        <title>The Global Catalogue of Microorganisms (GCM) 10K type strain sequencing project: providing services to taxonomists for standard genome sequencing and annotation.</title>
        <authorList>
            <consortium name="The Broad Institute Genomics Platform"/>
            <consortium name="The Broad Institute Genome Sequencing Center for Infectious Disease"/>
            <person name="Wu L."/>
            <person name="Ma J."/>
        </authorList>
    </citation>
    <scope>NUCLEOTIDE SEQUENCE [LARGE SCALE GENOMIC DNA]</scope>
    <source>
        <strain evidence="5">KCTC 42899</strain>
    </source>
</reference>
<dbReference type="SUPFAM" id="SSF51395">
    <property type="entry name" value="FMN-linked oxidoreductases"/>
    <property type="match status" value="1"/>
</dbReference>
<dbReference type="Gene3D" id="3.20.20.70">
    <property type="entry name" value="Aldolase class I"/>
    <property type="match status" value="1"/>
</dbReference>
<dbReference type="PANTHER" id="PTHR43656:SF2">
    <property type="entry name" value="BINDING OXIDOREDUCTASE, PUTATIVE (AFU_ORTHOLOGUE AFUA_2G08260)-RELATED"/>
    <property type="match status" value="1"/>
</dbReference>
<sequence length="425" mass="46493">MFDQTYDARLFQPLTLPSGQVIPNRIAKAAMEENMADARHLPGAALLGLYRQWGAGGAGMILTGNVMVAADAVTGPGGVVLDDRQPLAPFVAWAQAGRAHGTRMWMQINHPGRQVYAKTNPEAIAPSAVPVEMGRYSKLFTPPRAMTQDDIRRVIDQFATTAELAERAGFDGVEIHAAHGYLLSQFLSPLTNRRGDDWGGSLENRARILIEILRAVRARVSPGFGVGVKLNSADFQKGGFDAEDAVAVVRLLNLEAVDLVEISGGSYESPAMHGRPQQPARRASTRAREAYFLDFARDIVAVAAMPIMVTGGIRSRATAEGALTPEDGRAGVAMVGIAQALAYAPDLPNRWKQREEVIEVPRVDWKSGLASLATMAMTKLQLQRMGRGRNPSFRLWAPWVLIRDQLRTRRLNRAYRGWLHTRGKG</sequence>
<protein>
    <submittedName>
        <fullName evidence="4">NADH:flavin oxidoreductase/NADH oxidase family protein</fullName>
    </submittedName>
</protein>